<organism evidence="1 2">
    <name type="scientific">Ascaris lumbricoides</name>
    <name type="common">Giant roundworm</name>
    <dbReference type="NCBI Taxonomy" id="6252"/>
    <lineage>
        <taxon>Eukaryota</taxon>
        <taxon>Metazoa</taxon>
        <taxon>Ecdysozoa</taxon>
        <taxon>Nematoda</taxon>
        <taxon>Chromadorea</taxon>
        <taxon>Rhabditida</taxon>
        <taxon>Spirurina</taxon>
        <taxon>Ascaridomorpha</taxon>
        <taxon>Ascaridoidea</taxon>
        <taxon>Ascarididae</taxon>
        <taxon>Ascaris</taxon>
    </lineage>
</organism>
<evidence type="ECO:0000313" key="1">
    <source>
        <dbReference type="Proteomes" id="UP000036681"/>
    </source>
</evidence>
<name>A0A0M3HJY1_ASCLU</name>
<dbReference type="AlphaFoldDB" id="A0A0M3HJY1"/>
<accession>A0A0M3HJY1</accession>
<keyword evidence="1" id="KW-1185">Reference proteome</keyword>
<protein>
    <submittedName>
        <fullName evidence="2">Ovule protein</fullName>
    </submittedName>
</protein>
<dbReference type="Proteomes" id="UP000036681">
    <property type="component" value="Unplaced"/>
</dbReference>
<dbReference type="WBParaSite" id="ALUE_0000182601-mRNA-1">
    <property type="protein sequence ID" value="ALUE_0000182601-mRNA-1"/>
    <property type="gene ID" value="ALUE_0000182601"/>
</dbReference>
<proteinExistence type="predicted"/>
<sequence>MVTNVYHFPRRLPVPHMYTLHRSQINCFDCAYRRLNSRPFSHRHLVKFPNNHFYRITHHGVLIHTEYNPSVQRSLSITAFQQLSFFY</sequence>
<evidence type="ECO:0000313" key="2">
    <source>
        <dbReference type="WBParaSite" id="ALUE_0000182601-mRNA-1"/>
    </source>
</evidence>
<reference evidence="2" key="1">
    <citation type="submission" date="2017-02" db="UniProtKB">
        <authorList>
            <consortium name="WormBaseParasite"/>
        </authorList>
    </citation>
    <scope>IDENTIFICATION</scope>
</reference>